<organism evidence="2 3">
    <name type="scientific">Gracilimonas halophila</name>
    <dbReference type="NCBI Taxonomy" id="1834464"/>
    <lineage>
        <taxon>Bacteria</taxon>
        <taxon>Pseudomonadati</taxon>
        <taxon>Balneolota</taxon>
        <taxon>Balneolia</taxon>
        <taxon>Balneolales</taxon>
        <taxon>Balneolaceae</taxon>
        <taxon>Gracilimonas</taxon>
    </lineage>
</organism>
<evidence type="ECO:0000313" key="2">
    <source>
        <dbReference type="EMBL" id="MFD2531060.1"/>
    </source>
</evidence>
<keyword evidence="1" id="KW-0732">Signal</keyword>
<accession>A0ABW5JF47</accession>
<dbReference type="EMBL" id="JBHULI010000002">
    <property type="protein sequence ID" value="MFD2531060.1"/>
    <property type="molecule type" value="Genomic_DNA"/>
</dbReference>
<evidence type="ECO:0000256" key="1">
    <source>
        <dbReference type="SAM" id="SignalP"/>
    </source>
</evidence>
<gene>
    <name evidence="2" type="ORF">ACFSVN_01215</name>
</gene>
<dbReference type="RefSeq" id="WP_390297395.1">
    <property type="nucleotide sequence ID" value="NZ_JBHULI010000002.1"/>
</dbReference>
<feature type="chain" id="PRO_5046204864" evidence="1">
    <location>
        <begin position="24"/>
        <end position="404"/>
    </location>
</feature>
<proteinExistence type="predicted"/>
<feature type="signal peptide" evidence="1">
    <location>
        <begin position="1"/>
        <end position="23"/>
    </location>
</feature>
<evidence type="ECO:0000313" key="3">
    <source>
        <dbReference type="Proteomes" id="UP001597460"/>
    </source>
</evidence>
<protein>
    <submittedName>
        <fullName evidence="2">Uncharacterized protein</fullName>
    </submittedName>
</protein>
<keyword evidence="3" id="KW-1185">Reference proteome</keyword>
<dbReference type="Proteomes" id="UP001597460">
    <property type="component" value="Unassembled WGS sequence"/>
</dbReference>
<name>A0ABW5JF47_9BACT</name>
<comment type="caution">
    <text evidence="2">The sequence shown here is derived from an EMBL/GenBank/DDBJ whole genome shotgun (WGS) entry which is preliminary data.</text>
</comment>
<reference evidence="3" key="1">
    <citation type="journal article" date="2019" name="Int. J. Syst. Evol. Microbiol.">
        <title>The Global Catalogue of Microorganisms (GCM) 10K type strain sequencing project: providing services to taxonomists for standard genome sequencing and annotation.</title>
        <authorList>
            <consortium name="The Broad Institute Genomics Platform"/>
            <consortium name="The Broad Institute Genome Sequencing Center for Infectious Disease"/>
            <person name="Wu L."/>
            <person name="Ma J."/>
        </authorList>
    </citation>
    <scope>NUCLEOTIDE SEQUENCE [LARGE SCALE GENOMIC DNA]</scope>
    <source>
        <strain evidence="3">KCTC 52042</strain>
    </source>
</reference>
<sequence>MKTLKNTILIGLMTLLLSSLSFAQNFDSNRMNRDIKIMESILNELFKIEAKTNTASGSNSALQVRSMSGNLAFSSFNRSSNQVSGNYIPGYGIIFKVPYLISSNISSISVVKNEEKPNITFYYDANENSGDNQVSEETVINRIKDFLKDYAPTIGQLKNGEHITIVYGKRNENLPHLRVFNISGESKAEEEVEQVPVITVSAKTEDLLALKNGSLSSDNFADRLIISKQDKEEKQRLDLEVMGNILKTAFEEGDGDSFHLINTNSLSYVSIDGFGVHYTLDMHRGHGLEAFTFGAIRSFGRADSEEAEESAKKIQEAREKREATLKTEYETLKDQMKQYLVDYGRTLNSLESDQFLIVTTNISDHQDIVPAQVNFQLKKSILEQLDRGQISREAAMNAVTITEY</sequence>